<name>A0A2C9W292_MANES</name>
<dbReference type="GO" id="GO:0004523">
    <property type="term" value="F:RNA-DNA hybrid ribonuclease activity"/>
    <property type="evidence" value="ECO:0007669"/>
    <property type="project" value="InterPro"/>
</dbReference>
<dbReference type="InterPro" id="IPR044730">
    <property type="entry name" value="RNase_H-like_dom_plant"/>
</dbReference>
<feature type="domain" description="Reverse transcriptase zinc-binding" evidence="2">
    <location>
        <begin position="127"/>
        <end position="180"/>
    </location>
</feature>
<dbReference type="Pfam" id="PF13966">
    <property type="entry name" value="zf-RVT"/>
    <property type="match status" value="1"/>
</dbReference>
<protein>
    <recommendedName>
        <fullName evidence="4">Reverse transcriptase zinc-binding domain-containing protein</fullName>
    </recommendedName>
</protein>
<accession>A0A2C9W292</accession>
<gene>
    <name evidence="3" type="ORF">MANES_04G090000</name>
</gene>
<dbReference type="AlphaFoldDB" id="A0A2C9W292"/>
<evidence type="ECO:0008006" key="4">
    <source>
        <dbReference type="Google" id="ProtNLM"/>
    </source>
</evidence>
<dbReference type="EMBL" id="CM004390">
    <property type="protein sequence ID" value="OAY52515.1"/>
    <property type="molecule type" value="Genomic_DNA"/>
</dbReference>
<proteinExistence type="predicted"/>
<dbReference type="GO" id="GO:0003676">
    <property type="term" value="F:nucleic acid binding"/>
    <property type="evidence" value="ECO:0007669"/>
    <property type="project" value="InterPro"/>
</dbReference>
<reference evidence="3" key="1">
    <citation type="submission" date="2016-02" db="EMBL/GenBank/DDBJ databases">
        <title>WGS assembly of Manihot esculenta.</title>
        <authorList>
            <person name="Bredeson J.V."/>
            <person name="Prochnik S.E."/>
            <person name="Lyons J.B."/>
            <person name="Schmutz J."/>
            <person name="Grimwood J."/>
            <person name="Vrebalov J."/>
            <person name="Bart R.S."/>
            <person name="Amuge T."/>
            <person name="Ferguson M.E."/>
            <person name="Green R."/>
            <person name="Putnam N."/>
            <person name="Stites J."/>
            <person name="Rounsley S."/>
            <person name="Rokhsar D.S."/>
        </authorList>
    </citation>
    <scope>NUCLEOTIDE SEQUENCE [LARGE SCALE GENOMIC DNA]</scope>
    <source>
        <tissue evidence="3">Leaf</tissue>
    </source>
</reference>
<dbReference type="Pfam" id="PF13456">
    <property type="entry name" value="RVT_3"/>
    <property type="match status" value="1"/>
</dbReference>
<organism evidence="3">
    <name type="scientific">Manihot esculenta</name>
    <name type="common">Cassava</name>
    <name type="synonym">Jatropha manihot</name>
    <dbReference type="NCBI Taxonomy" id="3983"/>
    <lineage>
        <taxon>Eukaryota</taxon>
        <taxon>Viridiplantae</taxon>
        <taxon>Streptophyta</taxon>
        <taxon>Embryophyta</taxon>
        <taxon>Tracheophyta</taxon>
        <taxon>Spermatophyta</taxon>
        <taxon>Magnoliopsida</taxon>
        <taxon>eudicotyledons</taxon>
        <taxon>Gunneridae</taxon>
        <taxon>Pentapetalae</taxon>
        <taxon>rosids</taxon>
        <taxon>fabids</taxon>
        <taxon>Malpighiales</taxon>
        <taxon>Euphorbiaceae</taxon>
        <taxon>Crotonoideae</taxon>
        <taxon>Manihoteae</taxon>
        <taxon>Manihot</taxon>
    </lineage>
</organism>
<evidence type="ECO:0000313" key="3">
    <source>
        <dbReference type="EMBL" id="OAY52515.1"/>
    </source>
</evidence>
<evidence type="ECO:0000259" key="1">
    <source>
        <dbReference type="Pfam" id="PF13456"/>
    </source>
</evidence>
<evidence type="ECO:0000259" key="2">
    <source>
        <dbReference type="Pfam" id="PF13966"/>
    </source>
</evidence>
<feature type="domain" description="RNase H type-1" evidence="1">
    <location>
        <begin position="268"/>
        <end position="312"/>
    </location>
</feature>
<dbReference type="CDD" id="cd06222">
    <property type="entry name" value="RNase_H_like"/>
    <property type="match status" value="1"/>
</dbReference>
<dbReference type="InterPro" id="IPR002156">
    <property type="entry name" value="RNaseH_domain"/>
</dbReference>
<sequence length="365" mass="41608">MNKALLEKLAWRAMENNDCLWTKCFTQKYLQGRSQWTSNAAASSSHVWKVFCKGYGSIKDGLMVDVRNGSSINFLFDSWLSIGPLAQFALIPVAYLIATINVRQFWSPLTGWNWDVLKDLLSNNILVSMFLWQIGHKKIMTNMERIRRGFASQGICPICNLGQEDIFHLLRDCRDVKDFWISVDASSFYLHFFTIVDSTEWIFTNLKSNYTQMDGQQWNIIFPLGLWYLWKKRNKVTLENTEAWKRASGVGHTISRSSTTFFLAKGCQGPAGCAGVFRDSNGDWLLGYQSALGTCTTIEAEFWGILLVLQTTNIFDESNSVTDYLAKSSVGSPLGMQILEMSYVEAHYYLQVDVVGAIWPQRFTI</sequence>
<dbReference type="InterPro" id="IPR026960">
    <property type="entry name" value="RVT-Znf"/>
</dbReference>